<dbReference type="GO" id="GO:0046872">
    <property type="term" value="F:metal ion binding"/>
    <property type="evidence" value="ECO:0007669"/>
    <property type="project" value="UniProtKB-KW"/>
</dbReference>
<feature type="region of interest" description="Disordered" evidence="6">
    <location>
        <begin position="270"/>
        <end position="358"/>
    </location>
</feature>
<dbReference type="Proteomes" id="UP001219567">
    <property type="component" value="Chromosome 6"/>
</dbReference>
<dbReference type="Gene3D" id="1.25.40.10">
    <property type="entry name" value="Tetratricopeptide repeat domain"/>
    <property type="match status" value="1"/>
</dbReference>
<evidence type="ECO:0000256" key="3">
    <source>
        <dbReference type="ARBA" id="ARBA00022801"/>
    </source>
</evidence>
<feature type="domain" description="PPM-type phosphatase" evidence="7">
    <location>
        <begin position="431"/>
        <end position="686"/>
    </location>
</feature>
<dbReference type="SUPFAM" id="SSF81606">
    <property type="entry name" value="PP2C-like"/>
    <property type="match status" value="1"/>
</dbReference>
<feature type="compositionally biased region" description="Low complexity" evidence="6">
    <location>
        <begin position="314"/>
        <end position="330"/>
    </location>
</feature>
<dbReference type="EC" id="3.1.3.16" evidence="8"/>
<dbReference type="Gene3D" id="3.60.40.10">
    <property type="entry name" value="PPM-type phosphatase domain"/>
    <property type="match status" value="1"/>
</dbReference>
<feature type="compositionally biased region" description="Polar residues" evidence="6">
    <location>
        <begin position="274"/>
        <end position="293"/>
    </location>
</feature>
<dbReference type="GO" id="GO:0001181">
    <property type="term" value="F:RNA polymerase I general transcription initiation factor activity"/>
    <property type="evidence" value="ECO:0007669"/>
    <property type="project" value="InterPro"/>
</dbReference>
<dbReference type="PROSITE" id="PS51746">
    <property type="entry name" value="PPM_2"/>
    <property type="match status" value="1"/>
</dbReference>
<evidence type="ECO:0000256" key="1">
    <source>
        <dbReference type="ARBA" id="ARBA00006702"/>
    </source>
</evidence>
<evidence type="ECO:0000259" key="7">
    <source>
        <dbReference type="PROSITE" id="PS51746"/>
    </source>
</evidence>
<sequence>MQQAMFQPPPAYMDSHDIIYSHGLATTSYLTPHSSPPDPRAVNLHAWLNQRRRHVRRLYDLLQLQILRDDHKRAARCLRLLLRSTEWRPIELWTMGLEVVGMAHNKGEYCTRYLQQLSRARPVLRPYLFPHLIRAWIAIERYDQAVEELNSVITSFPFRHNPQLHTYLGLLTLFMGTSESRGNTSEASDLDNVLVPCAIVSCVPANVRNTARNHFENAIKVAEKYSRVQDHALHHRLLMQQKRQIRTAKLAEAHKQRMWRGLRDDGWMFLDPSKVQTHPSTGSSDMQETNPATEDSYEELTEQHFPSASYFALDSSSDSNSNQDSDSSSSEIYEGPERGPILSRSATPVVQDEVHQDSATSSVVTDSISSTHLFIPGVQWSVHVSNIYLDLFGNLGEPGEAEILGEVRLGMQSTQEGQSTEESSVSPWNVSIGVSEDCNSRWRRTMEDAHLSVVDLDGVKDQCLFGVFDGHAGKFAAEWCHDNFASLLVEQIKKNPEADFRQILHSTYLEVDRRLEHDSENANVRSGCTAVTSVIRSESKGDIPIRKLYTANVGDARSVLCRNGQAIRLTYDHKGSDEHEARRITENGGFLLNNRVNGVLAVTRSFGDFSMKDSVIGAPFTSEIELGSSDEFLIIACDGLWDVVSDQDAVDHIAHEHDAQVAADQLLRYALDNFSTDNMSVMVVRFRS</sequence>
<reference evidence="8 9" key="1">
    <citation type="submission" date="2023-03" db="EMBL/GenBank/DDBJ databases">
        <title>Mating type loci evolution in Malassezia.</title>
        <authorList>
            <person name="Coelho M.A."/>
        </authorList>
    </citation>
    <scope>NUCLEOTIDE SEQUENCE [LARGE SCALE GENOMIC DNA]</scope>
    <source>
        <strain evidence="8 9">CBS 9725</strain>
    </source>
</reference>
<comment type="similarity">
    <text evidence="1 5">Belongs to the PP2C family.</text>
</comment>
<keyword evidence="3 5" id="KW-0378">Hydrolase</keyword>
<gene>
    <name evidence="8" type="primary">MgPP2CL-1</name>
    <name evidence="8" type="ORF">MYAM1_003535</name>
</gene>
<evidence type="ECO:0000256" key="6">
    <source>
        <dbReference type="SAM" id="MobiDB-lite"/>
    </source>
</evidence>
<evidence type="ECO:0000313" key="8">
    <source>
        <dbReference type="EMBL" id="WFD00783.1"/>
    </source>
</evidence>
<dbReference type="SMART" id="SM00331">
    <property type="entry name" value="PP2C_SIG"/>
    <property type="match status" value="1"/>
</dbReference>
<accession>A0AAJ6CHX6</accession>
<dbReference type="CDD" id="cd00143">
    <property type="entry name" value="PP2Cc"/>
    <property type="match status" value="1"/>
</dbReference>
<dbReference type="GO" id="GO:0004722">
    <property type="term" value="F:protein serine/threonine phosphatase activity"/>
    <property type="evidence" value="ECO:0007669"/>
    <property type="project" value="UniProtKB-EC"/>
</dbReference>
<evidence type="ECO:0000313" key="9">
    <source>
        <dbReference type="Proteomes" id="UP001219567"/>
    </source>
</evidence>
<name>A0AAJ6CHX6_9BASI</name>
<dbReference type="PANTHER" id="PTHR13832:SF837">
    <property type="entry name" value="PROTEIN PHOSPHATASE 2C-LIKE DOMAIN-CONTAINING PROTEIN 1"/>
    <property type="match status" value="1"/>
</dbReference>
<dbReference type="PROSITE" id="PS01032">
    <property type="entry name" value="PPM_1"/>
    <property type="match status" value="1"/>
</dbReference>
<keyword evidence="2" id="KW-0479">Metal-binding</keyword>
<dbReference type="GO" id="GO:0001164">
    <property type="term" value="F:RNA polymerase I core promoter sequence-specific DNA binding"/>
    <property type="evidence" value="ECO:0007669"/>
    <property type="project" value="InterPro"/>
</dbReference>
<keyword evidence="9" id="KW-1185">Reference proteome</keyword>
<dbReference type="InterPro" id="IPR036457">
    <property type="entry name" value="PPM-type-like_dom_sf"/>
</dbReference>
<dbReference type="Pfam" id="PF00481">
    <property type="entry name" value="PP2C"/>
    <property type="match status" value="1"/>
</dbReference>
<protein>
    <submittedName>
        <fullName evidence="8">Protein-serine/threonine phosphatase</fullName>
        <ecNumber evidence="8">3.1.3.16</ecNumber>
    </submittedName>
</protein>
<keyword evidence="4 5" id="KW-0904">Protein phosphatase</keyword>
<organism evidence="8 9">
    <name type="scientific">Malassezia yamatoensis</name>
    <dbReference type="NCBI Taxonomy" id="253288"/>
    <lineage>
        <taxon>Eukaryota</taxon>
        <taxon>Fungi</taxon>
        <taxon>Dikarya</taxon>
        <taxon>Basidiomycota</taxon>
        <taxon>Ustilaginomycotina</taxon>
        <taxon>Malasseziomycetes</taxon>
        <taxon>Malasseziales</taxon>
        <taxon>Malasseziaceae</taxon>
        <taxon>Malassezia</taxon>
    </lineage>
</organism>
<evidence type="ECO:0000256" key="4">
    <source>
        <dbReference type="ARBA" id="ARBA00022912"/>
    </source>
</evidence>
<dbReference type="InterPro" id="IPR001932">
    <property type="entry name" value="PPM-type_phosphatase-like_dom"/>
</dbReference>
<dbReference type="InterPro" id="IPR015655">
    <property type="entry name" value="PP2C"/>
</dbReference>
<evidence type="ECO:0000256" key="2">
    <source>
        <dbReference type="ARBA" id="ARBA00022723"/>
    </source>
</evidence>
<dbReference type="AlphaFoldDB" id="A0AAJ6CHX6"/>
<dbReference type="InterPro" id="IPR011990">
    <property type="entry name" value="TPR-like_helical_dom_sf"/>
</dbReference>
<evidence type="ECO:0000256" key="5">
    <source>
        <dbReference type="RuleBase" id="RU003465"/>
    </source>
</evidence>
<proteinExistence type="inferred from homology"/>
<dbReference type="EMBL" id="CP119948">
    <property type="protein sequence ID" value="WFD00783.1"/>
    <property type="molecule type" value="Genomic_DNA"/>
</dbReference>
<dbReference type="Pfam" id="PF04090">
    <property type="entry name" value="Rrn11"/>
    <property type="match status" value="1"/>
</dbReference>
<dbReference type="PANTHER" id="PTHR13832">
    <property type="entry name" value="PROTEIN PHOSPHATASE 2C"/>
    <property type="match status" value="1"/>
</dbReference>
<dbReference type="InterPro" id="IPR000222">
    <property type="entry name" value="PP2C_BS"/>
</dbReference>
<dbReference type="InterPro" id="IPR007224">
    <property type="entry name" value="TIF_Rrn11"/>
</dbReference>
<dbReference type="SMART" id="SM00332">
    <property type="entry name" value="PP2Cc"/>
    <property type="match status" value="1"/>
</dbReference>